<keyword evidence="1" id="KW-0732">Signal</keyword>
<dbReference type="GO" id="GO:0004806">
    <property type="term" value="F:triacylglycerol lipase activity"/>
    <property type="evidence" value="ECO:0007669"/>
    <property type="project" value="InterPro"/>
</dbReference>
<dbReference type="InterPro" id="IPR005152">
    <property type="entry name" value="Lipase_secreted"/>
</dbReference>
<accession>A0A841ADH3</accession>
<keyword evidence="3" id="KW-1185">Reference proteome</keyword>
<dbReference type="AlphaFoldDB" id="A0A841ADH3"/>
<dbReference type="InterPro" id="IPR029058">
    <property type="entry name" value="AB_hydrolase_fold"/>
</dbReference>
<organism evidence="2 3">
    <name type="scientific">Conyzicola lurida</name>
    <dbReference type="NCBI Taxonomy" id="1172621"/>
    <lineage>
        <taxon>Bacteria</taxon>
        <taxon>Bacillati</taxon>
        <taxon>Actinomycetota</taxon>
        <taxon>Actinomycetes</taxon>
        <taxon>Micrococcales</taxon>
        <taxon>Microbacteriaceae</taxon>
        <taxon>Conyzicola</taxon>
    </lineage>
</organism>
<evidence type="ECO:0000256" key="1">
    <source>
        <dbReference type="SAM" id="SignalP"/>
    </source>
</evidence>
<dbReference type="PROSITE" id="PS51257">
    <property type="entry name" value="PROKAR_LIPOPROTEIN"/>
    <property type="match status" value="1"/>
</dbReference>
<dbReference type="PANTHER" id="PTHR34853">
    <property type="match status" value="1"/>
</dbReference>
<name>A0A841ADH3_9MICO</name>
<dbReference type="GO" id="GO:0016042">
    <property type="term" value="P:lipid catabolic process"/>
    <property type="evidence" value="ECO:0007669"/>
    <property type="project" value="InterPro"/>
</dbReference>
<evidence type="ECO:0000313" key="2">
    <source>
        <dbReference type="EMBL" id="MBB5841760.1"/>
    </source>
</evidence>
<dbReference type="Pfam" id="PF03583">
    <property type="entry name" value="LIP"/>
    <property type="match status" value="1"/>
</dbReference>
<evidence type="ECO:0000313" key="3">
    <source>
        <dbReference type="Proteomes" id="UP000536685"/>
    </source>
</evidence>
<feature type="chain" id="PRO_5038569620" evidence="1">
    <location>
        <begin position="26"/>
        <end position="397"/>
    </location>
</feature>
<gene>
    <name evidence="2" type="ORF">HD599_000083</name>
</gene>
<dbReference type="EMBL" id="JACHMJ010000001">
    <property type="protein sequence ID" value="MBB5841760.1"/>
    <property type="molecule type" value="Genomic_DNA"/>
</dbReference>
<reference evidence="2 3" key="1">
    <citation type="submission" date="2020-08" db="EMBL/GenBank/DDBJ databases">
        <title>Sequencing the genomes of 1000 actinobacteria strains.</title>
        <authorList>
            <person name="Klenk H.-P."/>
        </authorList>
    </citation>
    <scope>NUCLEOTIDE SEQUENCE [LARGE SCALE GENOMIC DNA]</scope>
    <source>
        <strain evidence="2 3">DSM 105784</strain>
    </source>
</reference>
<dbReference type="Gene3D" id="3.40.50.1820">
    <property type="entry name" value="alpha/beta hydrolase"/>
    <property type="match status" value="1"/>
</dbReference>
<dbReference type="Gene3D" id="1.10.260.130">
    <property type="match status" value="1"/>
</dbReference>
<dbReference type="PANTHER" id="PTHR34853:SF1">
    <property type="entry name" value="LIPASE 5"/>
    <property type="match status" value="1"/>
</dbReference>
<dbReference type="PIRSF" id="PIRSF029171">
    <property type="entry name" value="Esterase_LipA"/>
    <property type="match status" value="1"/>
</dbReference>
<dbReference type="SUPFAM" id="SSF53474">
    <property type="entry name" value="alpha/beta-Hydrolases"/>
    <property type="match status" value="1"/>
</dbReference>
<dbReference type="RefSeq" id="WP_184232609.1">
    <property type="nucleotide sequence ID" value="NZ_JACHMJ010000001.1"/>
</dbReference>
<comment type="caution">
    <text evidence="2">The sequence shown here is derived from an EMBL/GenBank/DDBJ whole genome shotgun (WGS) entry which is preliminary data.</text>
</comment>
<protein>
    <submittedName>
        <fullName evidence="2">Putative esterase</fullName>
    </submittedName>
</protein>
<proteinExistence type="predicted"/>
<sequence>MTAPRTRGALAVAVAAAVLLAGCSAVDPEPASPAIADTFYELPDPLPHGEPGEIVRSEPVEDAPEGSNAWRVLYHSTDAVGSDILVSGLVIAPDSPAPMFGRPIVSWGHPTTGAAVACAPSLSESPFDQILGLRELLDAGAVVAATDYSGLGAAGPGSYLVGATEGANVLDAARAARALPETGASHDLYLWGFSQGAHAALFAGQLAAEYAPDLTLRGVAAAAPPTDLAALFASGVEDPAALALSAYALDAYSSAYAHRGAELSTILTAAAVAAVPRVAGLCSSQESELEALATPLLGGYFAADPREVEPWAGILADNSPGATAIGVPVFIAQGEQDTLVDPAVTRAYTDRACAAGETVGYLSLSSLGHGETAVGALEPVLDWFARIQNGETVASDC</sequence>
<feature type="signal peptide" evidence="1">
    <location>
        <begin position="1"/>
        <end position="25"/>
    </location>
</feature>
<dbReference type="Proteomes" id="UP000536685">
    <property type="component" value="Unassembled WGS sequence"/>
</dbReference>